<dbReference type="RefSeq" id="YP_010509457.1">
    <property type="nucleotide sequence ID" value="NC_067194.1"/>
</dbReference>
<reference evidence="1 2" key="1">
    <citation type="journal article" date="2014" name="Nat. Commun.">
        <title>A highly abundant bacteriophage discovered in the unknown sequences of human faecal metagenomes.</title>
        <authorList>
            <person name="Dutilh B.E."/>
            <person name="Cassman N."/>
            <person name="McNair K."/>
            <person name="Sanchez S.E."/>
            <person name="Silva G.G."/>
            <person name="Boling L."/>
            <person name="Barr J.J."/>
            <person name="Speth D.R."/>
            <person name="Seguritan V."/>
            <person name="Aziz R.K."/>
            <person name="Felts B."/>
            <person name="Dinsdale E.A."/>
            <person name="Mokili J.L."/>
            <person name="Edwards R.A."/>
        </authorList>
    </citation>
    <scope>NUCLEOTIDE SEQUENCE [LARGE SCALE GENOMIC DNA]</scope>
</reference>
<dbReference type="Proteomes" id="UP001097704">
    <property type="component" value="Segment"/>
</dbReference>
<dbReference type="KEGG" id="vg:75576118"/>
<dbReference type="EMBL" id="BK010471">
    <property type="protein sequence ID" value="DAB41569.1"/>
    <property type="molecule type" value="Genomic_DNA"/>
</dbReference>
<name>A0A348JCS4_9CAUD</name>
<gene>
    <name evidence="1" type="primary">KP06_gp51</name>
</gene>
<protein>
    <submittedName>
        <fullName evidence="1">Integration host factor IHF subunit histone-like protein</fullName>
    </submittedName>
</protein>
<organism evidence="1 2">
    <name type="scientific">Carjivirus communis</name>
    <dbReference type="NCBI Taxonomy" id="2955582"/>
    <lineage>
        <taxon>Viruses</taxon>
        <taxon>Duplodnaviria</taxon>
        <taxon>Heunggongvirae</taxon>
        <taxon>Uroviricota</taxon>
        <taxon>Caudoviricetes</taxon>
        <taxon>Crassvirales</taxon>
        <taxon>Intestiviridae</taxon>
        <taxon>Crudevirinae</taxon>
        <taxon>Carjivirus</taxon>
    </lineage>
</organism>
<accession>A0A348JCS4</accession>
<proteinExistence type="predicted"/>
<keyword evidence="2" id="KW-1185">Reference proteome</keyword>
<dbReference type="GeneID" id="75576118"/>
<sequence>MIKDIDISHYYKKFIETSNDDMAKYNKELEVINKMKADCRAYIKSKNQVIKDDLKINLNEYGFQFLNDNVELINKLEQLINNRLSYTVGERRIVLLQLLRYCNLAKKANDYIVALKLATKRSELSLSDYKKYIHRYYSYGVHKCVLEGYAYHFKYEIGDLVINFWRYRDKPRDTYVDWNATRLKKQEIIDAGLKPYDKEEAEIYKIRGLKYDGIPYVVYKTNKEFYEIQLINNGTHSYSAIKFKYANYINRELRGKDAKQLNSECKTVDDIFNLKLGLRSKLLVYLEREPNAPFKYIRNVNQQKYERGAHNNGNKTRYKN</sequence>
<evidence type="ECO:0000313" key="2">
    <source>
        <dbReference type="Proteomes" id="UP001097704"/>
    </source>
</evidence>
<evidence type="ECO:0000313" key="1">
    <source>
        <dbReference type="EMBL" id="DAB41569.1"/>
    </source>
</evidence>